<proteinExistence type="predicted"/>
<dbReference type="SUPFAM" id="SSF54593">
    <property type="entry name" value="Glyoxalase/Bleomycin resistance protein/Dihydroxybiphenyl dioxygenase"/>
    <property type="match status" value="1"/>
</dbReference>
<organism evidence="1 2">
    <name type="scientific">Morganella psychrotolerans</name>
    <dbReference type="NCBI Taxonomy" id="368603"/>
    <lineage>
        <taxon>Bacteria</taxon>
        <taxon>Pseudomonadati</taxon>
        <taxon>Pseudomonadota</taxon>
        <taxon>Gammaproteobacteria</taxon>
        <taxon>Enterobacterales</taxon>
        <taxon>Morganellaceae</taxon>
        <taxon>Morganella</taxon>
    </lineage>
</organism>
<comment type="caution">
    <text evidence="1">The sequence shown here is derived from an EMBL/GenBank/DDBJ whole genome shotgun (WGS) entry which is preliminary data.</text>
</comment>
<dbReference type="Proteomes" id="UP000092247">
    <property type="component" value="Unassembled WGS sequence"/>
</dbReference>
<dbReference type="InterPro" id="IPR029068">
    <property type="entry name" value="Glyas_Bleomycin-R_OHBP_Dase"/>
</dbReference>
<protein>
    <submittedName>
        <fullName evidence="1">Glyoxalase</fullName>
    </submittedName>
</protein>
<gene>
    <name evidence="1" type="ORF">AYY17_05040</name>
</gene>
<dbReference type="AlphaFoldDB" id="A0A1B8HEA0"/>
<reference evidence="1 2" key="1">
    <citation type="submission" date="2016-06" db="EMBL/GenBank/DDBJ databases">
        <authorList>
            <person name="Kjaerup R.B."/>
            <person name="Dalgaard T.S."/>
            <person name="Juul-Madsen H.R."/>
        </authorList>
    </citation>
    <scope>NUCLEOTIDE SEQUENCE [LARGE SCALE GENOMIC DNA]</scope>
    <source>
        <strain evidence="1 2">GCSL-Mp3</strain>
    </source>
</reference>
<evidence type="ECO:0000313" key="2">
    <source>
        <dbReference type="Proteomes" id="UP000092247"/>
    </source>
</evidence>
<accession>A0A1B8HEA0</accession>
<dbReference type="RefSeq" id="WP_067423416.1">
    <property type="nucleotide sequence ID" value="NZ_LZEX01000012.1"/>
</dbReference>
<dbReference type="Gene3D" id="3.10.180.10">
    <property type="entry name" value="2,3-Dihydroxybiphenyl 1,2-Dioxygenase, domain 1"/>
    <property type="match status" value="1"/>
</dbReference>
<name>A0A1B8HEA0_9GAMM</name>
<dbReference type="STRING" id="368603.AYY16_07245"/>
<sequence length="149" mass="16331">MSDFPAVPGVLFVAGFGPVTREPARSKHFFADSVGLPLAPMEGAPDYLIADHDKLHGVKHFALWPLSQAAQSCFGQDTWPQTHPQPQAWVEFEVADLPAATRFLTEQGYPLLVADRTEPWGQSVTRLQSPEGLLVGLTITPWLRDNAGE</sequence>
<dbReference type="EMBL" id="LZEX01000012">
    <property type="protein sequence ID" value="OBU07372.1"/>
    <property type="molecule type" value="Genomic_DNA"/>
</dbReference>
<evidence type="ECO:0000313" key="1">
    <source>
        <dbReference type="EMBL" id="OBU07372.1"/>
    </source>
</evidence>